<dbReference type="AlphaFoldDB" id="A0A179EZ66"/>
<organism evidence="3 4">
    <name type="scientific">Purpureocillium lilacinum</name>
    <name type="common">Paecilomyces lilacinus</name>
    <dbReference type="NCBI Taxonomy" id="33203"/>
    <lineage>
        <taxon>Eukaryota</taxon>
        <taxon>Fungi</taxon>
        <taxon>Dikarya</taxon>
        <taxon>Ascomycota</taxon>
        <taxon>Pezizomycotina</taxon>
        <taxon>Sordariomycetes</taxon>
        <taxon>Hypocreomycetidae</taxon>
        <taxon>Hypocreales</taxon>
        <taxon>Ophiocordycipitaceae</taxon>
        <taxon>Purpureocillium</taxon>
    </lineage>
</organism>
<dbReference type="SUPFAM" id="SSF52540">
    <property type="entry name" value="P-loop containing nucleoside triphosphate hydrolases"/>
    <property type="match status" value="1"/>
</dbReference>
<evidence type="ECO:0000256" key="1">
    <source>
        <dbReference type="ARBA" id="ARBA00022737"/>
    </source>
</evidence>
<evidence type="ECO:0000259" key="2">
    <source>
        <dbReference type="Pfam" id="PF24883"/>
    </source>
</evidence>
<dbReference type="InterPro" id="IPR055530">
    <property type="entry name" value="DUF7104"/>
</dbReference>
<sequence>MVDGQSTAQVGNNFIFNLTAPGKADNEASFQVDYSSLLGHLYVTDPFNDLQALKRKVDRVQGTCEWVLNIPSLQAWMNSPDDCYATEAKSQVLWLHGNPGQGKSTMATYIIETLSTCISADAKRYLSYFLCDSNYAIRTSSKSILRGLLWQLWNSCPELIPEYARRHYDQLRKNLFDDFDHLWTLFMETAKANDSCQLYYIIDALDECDEASRDDLLYQIEHIFSGSARTPSNINFLILSRPYVQIRDYLGQFDNHSIASFPQLQRDIDLYIDHEVEKLAKMRRYPRVLKQKLSHALSTRAEETFLWVGLACRELRRIPSANALEFLERLPRQLESIYSQMFDSILGPDAPDAADTTKILSFVATAVRPLTLLELSEACAFDTNEDDVEARTQYLRDRIENCRLVIDIVTVRNRDFLDGLQDWSDSDDSTSEALLESERVVLLHQTVKDYLFTSRREQLNGGEQHSHAIMAYRCLDQINNCMPERGLAGYGNFLRYSIEYWPQHARLAQSSFHVQDNHGSFFSDPSPVRDKWLLQRNDGQLFSIWSSAKHELPLLNVAALWTIPSLVDHVSQRSSRGVTFDVKLDDGEEEGSLTKSPLTDAVQGGCVYTFQKLLHFGLPLTELAIESAWTFEREAIKRTILQTRTHEIVQQADLQKSAAKVFNAGEMRILMDHPDFTISQSILHGAMANENHGLEVLELIVAQSGIDPKILLQRTITESTTASIEFLIDRFSLNLNGEQSLIAKAAENWESGPAIINLLFRRFPNIEITDDIILAIVELGDFSEQHISETLKIIFDKLGPKLQITNRVLLGAARAEMPDEDFGDVFKIVLQHASEELAITHEVVMSVAQNPNAWATMPLLLSSREAEICITEDILCAAIPNMENSYSALLCNAAKHSIKITEKAIAAAARESDREGFLQVLNAADANSRITQDVLLAAAANDGKNGVQIMWLLLHESMNADEIGNELVDEVLLGDKCDIMSVILKRRGARIRLSKGLVQGWISNERTQGRALKFLLQYKSAELNSILGAMSADEQAEFVERRDRLFTRFERDSWEDIFKRRGE</sequence>
<comment type="caution">
    <text evidence="3">The sequence shown here is derived from an EMBL/GenBank/DDBJ whole genome shotgun (WGS) entry which is preliminary data.</text>
</comment>
<protein>
    <submittedName>
        <fullName evidence="3">Vegetative incompatibility protein HET-E-1</fullName>
    </submittedName>
</protein>
<dbReference type="Pfam" id="PF23397">
    <property type="entry name" value="DUF7104"/>
    <property type="match status" value="2"/>
</dbReference>
<name>A0A179EZ66_PURLI</name>
<dbReference type="Proteomes" id="UP000078340">
    <property type="component" value="Unassembled WGS sequence"/>
</dbReference>
<gene>
    <name evidence="3" type="ORF">VFPFJ_11682</name>
</gene>
<reference evidence="3 4" key="1">
    <citation type="submission" date="2016-02" db="EMBL/GenBank/DDBJ databases">
        <title>Biosynthesis of antibiotic leucinostatins and their inhibition on Phytophthora in bio-control Purpureocillium lilacinum.</title>
        <authorList>
            <person name="Wang G."/>
            <person name="Liu Z."/>
            <person name="Lin R."/>
            <person name="Li E."/>
            <person name="Mao Z."/>
            <person name="Ling J."/>
            <person name="Yin W."/>
            <person name="Xie B."/>
        </authorList>
    </citation>
    <scope>NUCLEOTIDE SEQUENCE [LARGE SCALE GENOMIC DNA]</scope>
    <source>
        <strain evidence="3">PLFJ-1</strain>
    </source>
</reference>
<dbReference type="Gene3D" id="3.40.50.300">
    <property type="entry name" value="P-loop containing nucleotide triphosphate hydrolases"/>
    <property type="match status" value="1"/>
</dbReference>
<proteinExistence type="predicted"/>
<keyword evidence="1" id="KW-0677">Repeat</keyword>
<dbReference type="PANTHER" id="PTHR10039:SF5">
    <property type="entry name" value="NACHT DOMAIN-CONTAINING PROTEIN"/>
    <property type="match status" value="1"/>
</dbReference>
<dbReference type="InterPro" id="IPR027417">
    <property type="entry name" value="P-loop_NTPase"/>
</dbReference>
<evidence type="ECO:0000313" key="3">
    <source>
        <dbReference type="EMBL" id="OAQ58133.1"/>
    </source>
</evidence>
<dbReference type="Pfam" id="PF24883">
    <property type="entry name" value="NPHP3_N"/>
    <property type="match status" value="1"/>
</dbReference>
<dbReference type="EMBL" id="LSBI01000070">
    <property type="protein sequence ID" value="OAQ58133.1"/>
    <property type="molecule type" value="Genomic_DNA"/>
</dbReference>
<dbReference type="InterPro" id="IPR056884">
    <property type="entry name" value="NPHP3-like_N"/>
</dbReference>
<dbReference type="PANTHER" id="PTHR10039">
    <property type="entry name" value="AMELOGENIN"/>
    <property type="match status" value="1"/>
</dbReference>
<evidence type="ECO:0000313" key="4">
    <source>
        <dbReference type="Proteomes" id="UP000078340"/>
    </source>
</evidence>
<feature type="domain" description="Nephrocystin 3-like N-terminal" evidence="2">
    <location>
        <begin position="62"/>
        <end position="241"/>
    </location>
</feature>
<accession>A0A179EZ66</accession>